<dbReference type="InterPro" id="IPR033341">
    <property type="entry name" value="SKA3"/>
</dbReference>
<evidence type="ECO:0000256" key="4">
    <source>
        <dbReference type="ARBA" id="ARBA00007716"/>
    </source>
</evidence>
<keyword evidence="9" id="KW-0645">Protease</keyword>
<dbReference type="PANTHER" id="PTHR48118:SF1">
    <property type="entry name" value="SPINDLE AND KINETOCHORE-ASSOCIATED PROTEIN 3"/>
    <property type="match status" value="1"/>
</dbReference>
<dbReference type="Proteomes" id="UP000315295">
    <property type="component" value="Unassembled WGS sequence"/>
</dbReference>
<dbReference type="PROSITE" id="PS50957">
    <property type="entry name" value="JOSEPHIN"/>
    <property type="match status" value="1"/>
</dbReference>
<evidence type="ECO:0000313" key="21">
    <source>
        <dbReference type="EMBL" id="TQE10840.1"/>
    </source>
</evidence>
<dbReference type="AlphaFoldDB" id="A0A540NK08"/>
<keyword evidence="13" id="KW-0378">Hydrolase</keyword>
<keyword evidence="10" id="KW-0493">Microtubule</keyword>
<evidence type="ECO:0000256" key="10">
    <source>
        <dbReference type="ARBA" id="ARBA00022701"/>
    </source>
</evidence>
<comment type="caution">
    <text evidence="18">Lacks conserved residue(s) required for the propagation of feature annotation.</text>
</comment>
<evidence type="ECO:0000256" key="12">
    <source>
        <dbReference type="ARBA" id="ARBA00022786"/>
    </source>
</evidence>
<comment type="catalytic activity">
    <reaction evidence="1">
        <text>Thiol-dependent hydrolysis of ester, thioester, amide, peptide and isopeptide bonds formed by the C-terminal Gly of ubiquitin (a 76-residue protein attached to proteins as an intracellular targeting signal).</text>
        <dbReference type="EC" id="3.4.19.12"/>
    </reaction>
</comment>
<dbReference type="GO" id="GO:0005876">
    <property type="term" value="C:spindle microtubule"/>
    <property type="evidence" value="ECO:0007669"/>
    <property type="project" value="TreeGrafter"/>
</dbReference>
<evidence type="ECO:0000313" key="22">
    <source>
        <dbReference type="Proteomes" id="UP000315295"/>
    </source>
</evidence>
<feature type="domain" description="Josephin" evidence="20">
    <location>
        <begin position="240"/>
        <end position="266"/>
    </location>
</feature>
<keyword evidence="15" id="KW-0206">Cytoskeleton</keyword>
<dbReference type="EC" id="3.4.19.12" evidence="5"/>
<dbReference type="GO" id="GO:0016579">
    <property type="term" value="P:protein deubiquitination"/>
    <property type="evidence" value="ECO:0007669"/>
    <property type="project" value="InterPro"/>
</dbReference>
<keyword evidence="16" id="KW-0131">Cell cycle</keyword>
<dbReference type="GO" id="GO:0006508">
    <property type="term" value="P:proteolysis"/>
    <property type="evidence" value="ECO:0007669"/>
    <property type="project" value="UniProtKB-KW"/>
</dbReference>
<evidence type="ECO:0000256" key="19">
    <source>
        <dbReference type="SAM" id="MobiDB-lite"/>
    </source>
</evidence>
<dbReference type="InterPro" id="IPR006155">
    <property type="entry name" value="Josephin"/>
</dbReference>
<keyword evidence="22" id="KW-1185">Reference proteome</keyword>
<sequence length="266" mass="29106">MKEGAKRKSSERERGREIEESIRSLCKGVASFCNHFHSSCDALKTSVDRRPIPLDTASSNFLNPSTAASPPPAPNSTSLKRCRSAPSPSRSSWDTAARSKVNQTRLLHLQRRLSPSSVAPELEIDEDDFERTPVVQEEGFYAPVIDEEEDLLDESLSLKKLGLSDASLATLASQGSYDASTNTSGAPRDGLLSDFGEVEDKPKLAEVPLPLVKVSRDDYESLTSYMKSLAPWEVSRFSNPKGIDHERAQVCHCSSSCLGTLFENAS</sequence>
<evidence type="ECO:0000256" key="1">
    <source>
        <dbReference type="ARBA" id="ARBA00000707"/>
    </source>
</evidence>
<reference evidence="21 22" key="1">
    <citation type="journal article" date="2019" name="G3 (Bethesda)">
        <title>Sequencing of a Wild Apple (Malus baccata) Genome Unravels the Differences Between Cultivated and Wild Apple Species Regarding Disease Resistance and Cold Tolerance.</title>
        <authorList>
            <person name="Chen X."/>
        </authorList>
    </citation>
    <scope>NUCLEOTIDE SEQUENCE [LARGE SCALE GENOMIC DNA]</scope>
    <source>
        <strain evidence="22">cv. Shandingzi</strain>
        <tissue evidence="21">Leaves</tissue>
    </source>
</reference>
<keyword evidence="14" id="KW-0995">Kinetochore</keyword>
<evidence type="ECO:0000256" key="11">
    <source>
        <dbReference type="ARBA" id="ARBA00022776"/>
    </source>
</evidence>
<evidence type="ECO:0000256" key="5">
    <source>
        <dbReference type="ARBA" id="ARBA00012759"/>
    </source>
</evidence>
<feature type="region of interest" description="Disordered" evidence="19">
    <location>
        <begin position="51"/>
        <end position="98"/>
    </location>
</feature>
<dbReference type="EMBL" id="VIEB01000036">
    <property type="protein sequence ID" value="TQE10840.1"/>
    <property type="molecule type" value="Genomic_DNA"/>
</dbReference>
<evidence type="ECO:0000256" key="3">
    <source>
        <dbReference type="ARBA" id="ARBA00004629"/>
    </source>
</evidence>
<keyword evidence="12" id="KW-0833">Ubl conjugation pathway</keyword>
<evidence type="ECO:0000256" key="8">
    <source>
        <dbReference type="ARBA" id="ARBA00022618"/>
    </source>
</evidence>
<evidence type="ECO:0000256" key="14">
    <source>
        <dbReference type="ARBA" id="ARBA00022838"/>
    </source>
</evidence>
<evidence type="ECO:0000256" key="18">
    <source>
        <dbReference type="PROSITE-ProRule" id="PRU00331"/>
    </source>
</evidence>
<comment type="subcellular location">
    <subcellularLocation>
        <location evidence="3">Chromosome</location>
        <location evidence="3">Centromere</location>
        <location evidence="3">Kinetochore</location>
    </subcellularLocation>
    <subcellularLocation>
        <location evidence="2">Cytoplasm</location>
        <location evidence="2">Cytoskeleton</location>
        <location evidence="2">Spindle</location>
    </subcellularLocation>
</comment>
<keyword evidence="6" id="KW-0158">Chromosome</keyword>
<dbReference type="GO" id="GO:0051301">
    <property type="term" value="P:cell division"/>
    <property type="evidence" value="ECO:0007669"/>
    <property type="project" value="UniProtKB-KW"/>
</dbReference>
<dbReference type="GO" id="GO:0007059">
    <property type="term" value="P:chromosome segregation"/>
    <property type="evidence" value="ECO:0007669"/>
    <property type="project" value="InterPro"/>
</dbReference>
<dbReference type="GO" id="GO:0004843">
    <property type="term" value="F:cysteine-type deubiquitinase activity"/>
    <property type="evidence" value="ECO:0007669"/>
    <property type="project" value="UniProtKB-EC"/>
</dbReference>
<evidence type="ECO:0000256" key="15">
    <source>
        <dbReference type="ARBA" id="ARBA00023212"/>
    </source>
</evidence>
<evidence type="ECO:0000256" key="13">
    <source>
        <dbReference type="ARBA" id="ARBA00022801"/>
    </source>
</evidence>
<evidence type="ECO:0000256" key="7">
    <source>
        <dbReference type="ARBA" id="ARBA00022490"/>
    </source>
</evidence>
<dbReference type="GO" id="GO:0000940">
    <property type="term" value="C:outer kinetochore"/>
    <property type="evidence" value="ECO:0007669"/>
    <property type="project" value="InterPro"/>
</dbReference>
<evidence type="ECO:0000256" key="16">
    <source>
        <dbReference type="ARBA" id="ARBA00023306"/>
    </source>
</evidence>
<keyword evidence="8" id="KW-0132">Cell division</keyword>
<evidence type="ECO:0000256" key="9">
    <source>
        <dbReference type="ARBA" id="ARBA00022670"/>
    </source>
</evidence>
<keyword evidence="7" id="KW-0963">Cytoplasm</keyword>
<comment type="caution">
    <text evidence="21">The sequence shown here is derived from an EMBL/GenBank/DDBJ whole genome shotgun (WGS) entry which is preliminary data.</text>
</comment>
<name>A0A540NK08_MALBA</name>
<dbReference type="PANTHER" id="PTHR48118">
    <property type="entry name" value="SPINDLE AND KINETOCHORE-ASSOCIATED PROTEIN 3"/>
    <property type="match status" value="1"/>
</dbReference>
<evidence type="ECO:0000256" key="17">
    <source>
        <dbReference type="ARBA" id="ARBA00023328"/>
    </source>
</evidence>
<comment type="similarity">
    <text evidence="4">Belongs to the SKA3 family.</text>
</comment>
<keyword evidence="11" id="KW-0498">Mitosis</keyword>
<protein>
    <recommendedName>
        <fullName evidence="5">ubiquitinyl hydrolase 1</fullName>
        <ecNumber evidence="5">3.4.19.12</ecNumber>
    </recommendedName>
</protein>
<accession>A0A540NK08</accession>
<gene>
    <name evidence="21" type="ORF">C1H46_003540</name>
</gene>
<dbReference type="STRING" id="106549.A0A540NK08"/>
<evidence type="ECO:0000259" key="20">
    <source>
        <dbReference type="PROSITE" id="PS50957"/>
    </source>
</evidence>
<dbReference type="GO" id="GO:0000278">
    <property type="term" value="P:mitotic cell cycle"/>
    <property type="evidence" value="ECO:0007669"/>
    <property type="project" value="TreeGrafter"/>
</dbReference>
<evidence type="ECO:0000256" key="2">
    <source>
        <dbReference type="ARBA" id="ARBA00004186"/>
    </source>
</evidence>
<proteinExistence type="inferred from homology"/>
<organism evidence="21 22">
    <name type="scientific">Malus baccata</name>
    <name type="common">Siberian crab apple</name>
    <name type="synonym">Pyrus baccata</name>
    <dbReference type="NCBI Taxonomy" id="106549"/>
    <lineage>
        <taxon>Eukaryota</taxon>
        <taxon>Viridiplantae</taxon>
        <taxon>Streptophyta</taxon>
        <taxon>Embryophyta</taxon>
        <taxon>Tracheophyta</taxon>
        <taxon>Spermatophyta</taxon>
        <taxon>Magnoliopsida</taxon>
        <taxon>eudicotyledons</taxon>
        <taxon>Gunneridae</taxon>
        <taxon>Pentapetalae</taxon>
        <taxon>rosids</taxon>
        <taxon>fabids</taxon>
        <taxon>Rosales</taxon>
        <taxon>Rosaceae</taxon>
        <taxon>Amygdaloideae</taxon>
        <taxon>Maleae</taxon>
        <taxon>Malus</taxon>
    </lineage>
</organism>
<keyword evidence="17" id="KW-0137">Centromere</keyword>
<evidence type="ECO:0000256" key="6">
    <source>
        <dbReference type="ARBA" id="ARBA00022454"/>
    </source>
</evidence>